<dbReference type="Proteomes" id="UP001152523">
    <property type="component" value="Unassembled WGS sequence"/>
</dbReference>
<comment type="caution">
    <text evidence="1">The sequence shown here is derived from an EMBL/GenBank/DDBJ whole genome shotgun (WGS) entry which is preliminary data.</text>
</comment>
<gene>
    <name evidence="1" type="ORF">CEPIT_LOCUS41433</name>
</gene>
<evidence type="ECO:0000313" key="2">
    <source>
        <dbReference type="Proteomes" id="UP001152523"/>
    </source>
</evidence>
<organism evidence="1 2">
    <name type="scientific">Cuscuta epithymum</name>
    <dbReference type="NCBI Taxonomy" id="186058"/>
    <lineage>
        <taxon>Eukaryota</taxon>
        <taxon>Viridiplantae</taxon>
        <taxon>Streptophyta</taxon>
        <taxon>Embryophyta</taxon>
        <taxon>Tracheophyta</taxon>
        <taxon>Spermatophyta</taxon>
        <taxon>Magnoliopsida</taxon>
        <taxon>eudicotyledons</taxon>
        <taxon>Gunneridae</taxon>
        <taxon>Pentapetalae</taxon>
        <taxon>asterids</taxon>
        <taxon>lamiids</taxon>
        <taxon>Solanales</taxon>
        <taxon>Convolvulaceae</taxon>
        <taxon>Cuscuteae</taxon>
        <taxon>Cuscuta</taxon>
        <taxon>Cuscuta subgen. Cuscuta</taxon>
    </lineage>
</organism>
<evidence type="ECO:0000313" key="1">
    <source>
        <dbReference type="EMBL" id="CAH9144428.1"/>
    </source>
</evidence>
<dbReference type="EMBL" id="CAMAPF010001064">
    <property type="protein sequence ID" value="CAH9144428.1"/>
    <property type="molecule type" value="Genomic_DNA"/>
</dbReference>
<protein>
    <submittedName>
        <fullName evidence="1">Uncharacterized protein</fullName>
    </submittedName>
</protein>
<keyword evidence="2" id="KW-1185">Reference proteome</keyword>
<name>A0AAV0GA24_9ASTE</name>
<sequence>MGWLFAGICMSSGSSKVINQGKRVANQVINTRNRAFYLDPQLRPPGQPLKARVNIGQRRADPRLHVPHVARERIRAARPGLPELRDGRPQLLIQAPHFLLTVPHCAELHPCEVSSWRLQLGHDEAHGVPSLGSAQA</sequence>
<proteinExistence type="predicted"/>
<reference evidence="1" key="1">
    <citation type="submission" date="2022-07" db="EMBL/GenBank/DDBJ databases">
        <authorList>
            <person name="Macas J."/>
            <person name="Novak P."/>
            <person name="Neumann P."/>
        </authorList>
    </citation>
    <scope>NUCLEOTIDE SEQUENCE</scope>
</reference>
<dbReference type="AlphaFoldDB" id="A0AAV0GA24"/>
<accession>A0AAV0GA24</accession>